<dbReference type="GO" id="GO:0016887">
    <property type="term" value="F:ATP hydrolysis activity"/>
    <property type="evidence" value="ECO:0007669"/>
    <property type="project" value="InterPro"/>
</dbReference>
<dbReference type="InterPro" id="IPR049945">
    <property type="entry name" value="AAA_22"/>
</dbReference>
<keyword evidence="1" id="KW-1133">Transmembrane helix</keyword>
<keyword evidence="1" id="KW-0472">Membrane</keyword>
<organism evidence="3 4">
    <name type="scientific">Sapientia aquatica</name>
    <dbReference type="NCBI Taxonomy" id="1549640"/>
    <lineage>
        <taxon>Bacteria</taxon>
        <taxon>Pseudomonadati</taxon>
        <taxon>Pseudomonadota</taxon>
        <taxon>Betaproteobacteria</taxon>
        <taxon>Burkholderiales</taxon>
        <taxon>Oxalobacteraceae</taxon>
        <taxon>Sapientia</taxon>
    </lineage>
</organism>
<evidence type="ECO:0000259" key="2">
    <source>
        <dbReference type="SMART" id="SM00382"/>
    </source>
</evidence>
<dbReference type="GO" id="GO:0042834">
    <property type="term" value="F:peptidoglycan binding"/>
    <property type="evidence" value="ECO:0007669"/>
    <property type="project" value="InterPro"/>
</dbReference>
<dbReference type="Pfam" id="PF05036">
    <property type="entry name" value="SPOR"/>
    <property type="match status" value="1"/>
</dbReference>
<dbReference type="SUPFAM" id="SSF52540">
    <property type="entry name" value="P-loop containing nucleoside triphosphate hydrolases"/>
    <property type="match status" value="1"/>
</dbReference>
<evidence type="ECO:0000256" key="1">
    <source>
        <dbReference type="SAM" id="Phobius"/>
    </source>
</evidence>
<comment type="caution">
    <text evidence="3">The sequence shown here is derived from an EMBL/GenBank/DDBJ whole genome shotgun (WGS) entry which is preliminary data.</text>
</comment>
<dbReference type="AlphaFoldDB" id="A0A4R5W142"/>
<dbReference type="Gene3D" id="3.30.70.1070">
    <property type="entry name" value="Sporulation related repeat"/>
    <property type="match status" value="1"/>
</dbReference>
<feature type="domain" description="AAA+ ATPase" evidence="2">
    <location>
        <begin position="42"/>
        <end position="186"/>
    </location>
</feature>
<dbReference type="PANTHER" id="PTHR35894">
    <property type="entry name" value="GENERAL SECRETION PATHWAY PROTEIN A-RELATED"/>
    <property type="match status" value="1"/>
</dbReference>
<dbReference type="InterPro" id="IPR003593">
    <property type="entry name" value="AAA+_ATPase"/>
</dbReference>
<dbReference type="RefSeq" id="WP_133328863.1">
    <property type="nucleotide sequence ID" value="NZ_SMYL01000005.1"/>
</dbReference>
<proteinExistence type="predicted"/>
<dbReference type="PANTHER" id="PTHR35894:SF1">
    <property type="entry name" value="PHOSPHORIBULOKINASE _ URIDINE KINASE FAMILY"/>
    <property type="match status" value="1"/>
</dbReference>
<evidence type="ECO:0000313" key="3">
    <source>
        <dbReference type="EMBL" id="TDK65703.1"/>
    </source>
</evidence>
<dbReference type="OrthoDB" id="9783370at2"/>
<protein>
    <recommendedName>
        <fullName evidence="2">AAA+ ATPase domain-containing protein</fullName>
    </recommendedName>
</protein>
<dbReference type="SMART" id="SM00382">
    <property type="entry name" value="AAA"/>
    <property type="match status" value="1"/>
</dbReference>
<dbReference type="InterPro" id="IPR036680">
    <property type="entry name" value="SPOR-like_sf"/>
</dbReference>
<keyword evidence="1" id="KW-0812">Transmembrane</keyword>
<keyword evidence="4" id="KW-1185">Reference proteome</keyword>
<reference evidence="3 4" key="1">
    <citation type="submission" date="2019-03" db="EMBL/GenBank/DDBJ databases">
        <title>Sapientia aquatica gen. nov., sp. nov., isolated from a crater lake.</title>
        <authorList>
            <person name="Felfoldi T."/>
            <person name="Szabo A."/>
            <person name="Toth E."/>
            <person name="Schumann P."/>
            <person name="Keki Z."/>
            <person name="Marialigeti K."/>
            <person name="Mathe I."/>
        </authorList>
    </citation>
    <scope>NUCLEOTIDE SEQUENCE [LARGE SCALE GENOMIC DNA]</scope>
    <source>
        <strain evidence="3 4">SA-152</strain>
    </source>
</reference>
<evidence type="ECO:0000313" key="4">
    <source>
        <dbReference type="Proteomes" id="UP000294829"/>
    </source>
</evidence>
<dbReference type="Pfam" id="PF13401">
    <property type="entry name" value="AAA_22"/>
    <property type="match status" value="1"/>
</dbReference>
<dbReference type="EMBL" id="SMYL01000005">
    <property type="protein sequence ID" value="TDK65703.1"/>
    <property type="molecule type" value="Genomic_DNA"/>
</dbReference>
<dbReference type="InterPro" id="IPR007730">
    <property type="entry name" value="SPOR-like_dom"/>
</dbReference>
<dbReference type="InterPro" id="IPR027417">
    <property type="entry name" value="P-loop_NTPase"/>
</dbReference>
<name>A0A4R5W142_9BURK</name>
<sequence length="532" mass="57388">MYLTHFGLQQLPFSITPDPDFFFVGNKRGEILEALIYSVVHGDGIIKVTGEVGCGKTMLCRMLERRLPSHIEVIYLVNPTLNHDQVIFTIAGELDLPIQGKRVDEVIRLLHSALITKHAAGKQVVLLIEEAQAMSMQTLEEIRLFSNLETAHYKLLQIVLFGQPELDDHLNVPSMRQLKERITNSFKLPPLTATTIPDYLMFRLRAAGYHGSDLFDEAAIKLINRVSQGIVRRISILADKSLLAAFADNAHSVGEAHVLAAIEDSEFSNTTAGAMRSPRRLVTAAIAVLLVGAAIWFAWLNHGPSQVQLGATKKAPATPVASKSTAAAPFVLVAEKAVTAPNSTSAAAAASAPTSTPLTSSTVVSPVSTAPTAATSNLPEPVNTLAVVKPPVTALTPKVEASALSPNSTNAAARLSLDERLKLSVNWLNSQANDAYSIQLGVIASSNQEDILRYLKKMESDLGLQQVQVYSAQKSNAAYFGVVLGSFSSRNEAVAMINMLSAQWDLQPQLRTIGGIKRELSADKSKEINSSK</sequence>
<dbReference type="Gene3D" id="3.40.50.300">
    <property type="entry name" value="P-loop containing nucleotide triphosphate hydrolases"/>
    <property type="match status" value="1"/>
</dbReference>
<gene>
    <name evidence="3" type="ORF">E2I14_12265</name>
</gene>
<dbReference type="InterPro" id="IPR052026">
    <property type="entry name" value="ExeA_AAA_ATPase_DNA-bind"/>
</dbReference>
<dbReference type="Proteomes" id="UP000294829">
    <property type="component" value="Unassembled WGS sequence"/>
</dbReference>
<feature type="transmembrane region" description="Helical" evidence="1">
    <location>
        <begin position="281"/>
        <end position="299"/>
    </location>
</feature>
<accession>A0A4R5W142</accession>